<name>A0ACC0GKW7_9ERIC</name>
<dbReference type="Proteomes" id="UP001060215">
    <property type="component" value="Chromosome 8"/>
</dbReference>
<protein>
    <submittedName>
        <fullName evidence="1">DNA primase large subunit</fullName>
    </submittedName>
</protein>
<dbReference type="EMBL" id="CM045765">
    <property type="protein sequence ID" value="KAI8000711.1"/>
    <property type="molecule type" value="Genomic_DNA"/>
</dbReference>
<reference evidence="1 2" key="1">
    <citation type="journal article" date="2022" name="Plant J.">
        <title>Chromosome-level genome of Camellia lanceoleosa provides a valuable resource for understanding genome evolution and self-incompatibility.</title>
        <authorList>
            <person name="Gong W."/>
            <person name="Xiao S."/>
            <person name="Wang L."/>
            <person name="Liao Z."/>
            <person name="Chang Y."/>
            <person name="Mo W."/>
            <person name="Hu G."/>
            <person name="Li W."/>
            <person name="Zhao G."/>
            <person name="Zhu H."/>
            <person name="Hu X."/>
            <person name="Ji K."/>
            <person name="Xiang X."/>
            <person name="Song Q."/>
            <person name="Yuan D."/>
            <person name="Jin S."/>
            <person name="Zhang L."/>
        </authorList>
    </citation>
    <scope>NUCLEOTIDE SEQUENCE [LARGE SCALE GENOMIC DNA]</scope>
    <source>
        <strain evidence="1">SQ_2022a</strain>
    </source>
</reference>
<keyword evidence="2" id="KW-1185">Reference proteome</keyword>
<proteinExistence type="predicted"/>
<sequence length="199" mass="21993">MERVPFGIDWFICYPWVIELREDHHLKHGGRMQLGLFLKSVGLTLDDALAFWKAEFSPKVGAERFDKEYAYGIRHNYEKEGKRIDYTPYSCQKIISSTPGVGDHHGCPFRHFRSLSGFRSVTLSSDNTLLMSTSHSAVKIWNPSTGSCLRTIDSGYGLCGLFVPGNKYAVVGTKAGTLEIIDVGSGTCVEVVEAHGGSV</sequence>
<evidence type="ECO:0000313" key="1">
    <source>
        <dbReference type="EMBL" id="KAI8000711.1"/>
    </source>
</evidence>
<comment type="caution">
    <text evidence="1">The sequence shown here is derived from an EMBL/GenBank/DDBJ whole genome shotgun (WGS) entry which is preliminary data.</text>
</comment>
<organism evidence="1 2">
    <name type="scientific">Camellia lanceoleosa</name>
    <dbReference type="NCBI Taxonomy" id="1840588"/>
    <lineage>
        <taxon>Eukaryota</taxon>
        <taxon>Viridiplantae</taxon>
        <taxon>Streptophyta</taxon>
        <taxon>Embryophyta</taxon>
        <taxon>Tracheophyta</taxon>
        <taxon>Spermatophyta</taxon>
        <taxon>Magnoliopsida</taxon>
        <taxon>eudicotyledons</taxon>
        <taxon>Gunneridae</taxon>
        <taxon>Pentapetalae</taxon>
        <taxon>asterids</taxon>
        <taxon>Ericales</taxon>
        <taxon>Theaceae</taxon>
        <taxon>Camellia</taxon>
    </lineage>
</organism>
<gene>
    <name evidence="1" type="ORF">LOK49_LG09G00488</name>
</gene>
<accession>A0ACC0GKW7</accession>
<evidence type="ECO:0000313" key="2">
    <source>
        <dbReference type="Proteomes" id="UP001060215"/>
    </source>
</evidence>